<accession>A0AA39Y0C1</accession>
<feature type="transmembrane region" description="Helical" evidence="2">
    <location>
        <begin position="248"/>
        <end position="271"/>
    </location>
</feature>
<feature type="transmembrane region" description="Helical" evidence="2">
    <location>
        <begin position="43"/>
        <end position="60"/>
    </location>
</feature>
<feature type="transmembrane region" description="Helical" evidence="2">
    <location>
        <begin position="291"/>
        <end position="314"/>
    </location>
</feature>
<feature type="transmembrane region" description="Helical" evidence="2">
    <location>
        <begin position="107"/>
        <end position="129"/>
    </location>
</feature>
<dbReference type="AlphaFoldDB" id="A0AA39Y0C1"/>
<comment type="caution">
    <text evidence="3">The sequence shown here is derived from an EMBL/GenBank/DDBJ whole genome shotgun (WGS) entry which is preliminary data.</text>
</comment>
<evidence type="ECO:0000313" key="3">
    <source>
        <dbReference type="EMBL" id="KAK0643649.1"/>
    </source>
</evidence>
<proteinExistence type="predicted"/>
<evidence type="ECO:0008006" key="5">
    <source>
        <dbReference type="Google" id="ProtNLM"/>
    </source>
</evidence>
<keyword evidence="2" id="KW-0812">Transmembrane</keyword>
<keyword evidence="2" id="KW-0472">Membrane</keyword>
<feature type="transmembrane region" description="Helical" evidence="2">
    <location>
        <begin position="141"/>
        <end position="160"/>
    </location>
</feature>
<dbReference type="EMBL" id="JAULSV010000005">
    <property type="protein sequence ID" value="KAK0643649.1"/>
    <property type="molecule type" value="Genomic_DNA"/>
</dbReference>
<feature type="region of interest" description="Disordered" evidence="1">
    <location>
        <begin position="336"/>
        <end position="358"/>
    </location>
</feature>
<feature type="region of interest" description="Disordered" evidence="1">
    <location>
        <begin position="388"/>
        <end position="433"/>
    </location>
</feature>
<organism evidence="3 4">
    <name type="scientific">Cercophora newfieldiana</name>
    <dbReference type="NCBI Taxonomy" id="92897"/>
    <lineage>
        <taxon>Eukaryota</taxon>
        <taxon>Fungi</taxon>
        <taxon>Dikarya</taxon>
        <taxon>Ascomycota</taxon>
        <taxon>Pezizomycotina</taxon>
        <taxon>Sordariomycetes</taxon>
        <taxon>Sordariomycetidae</taxon>
        <taxon>Sordariales</taxon>
        <taxon>Lasiosphaeriaceae</taxon>
        <taxon>Cercophora</taxon>
    </lineage>
</organism>
<evidence type="ECO:0000256" key="1">
    <source>
        <dbReference type="SAM" id="MobiDB-lite"/>
    </source>
</evidence>
<reference evidence="3" key="1">
    <citation type="submission" date="2023-06" db="EMBL/GenBank/DDBJ databases">
        <title>Genome-scale phylogeny and comparative genomics of the fungal order Sordariales.</title>
        <authorList>
            <consortium name="Lawrence Berkeley National Laboratory"/>
            <person name="Hensen N."/>
            <person name="Bonometti L."/>
            <person name="Westerberg I."/>
            <person name="Brannstrom I.O."/>
            <person name="Guillou S."/>
            <person name="Cros-Aarteil S."/>
            <person name="Calhoun S."/>
            <person name="Haridas S."/>
            <person name="Kuo A."/>
            <person name="Mondo S."/>
            <person name="Pangilinan J."/>
            <person name="Riley R."/>
            <person name="Labutti K."/>
            <person name="Andreopoulos B."/>
            <person name="Lipzen A."/>
            <person name="Chen C."/>
            <person name="Yanf M."/>
            <person name="Daum C."/>
            <person name="Ng V."/>
            <person name="Clum A."/>
            <person name="Steindorff A."/>
            <person name="Ohm R."/>
            <person name="Martin F."/>
            <person name="Silar P."/>
            <person name="Natvig D."/>
            <person name="Lalanne C."/>
            <person name="Gautier V."/>
            <person name="Ament-Velasquez S.L."/>
            <person name="Kruys A."/>
            <person name="Hutchinson M.I."/>
            <person name="Powell A.J."/>
            <person name="Barry K."/>
            <person name="Miller A.N."/>
            <person name="Grigoriev I.V."/>
            <person name="Debuchy R."/>
            <person name="Gladieux P."/>
            <person name="Thoren M.H."/>
            <person name="Johannesson H."/>
        </authorList>
    </citation>
    <scope>NUCLEOTIDE SEQUENCE</scope>
    <source>
        <strain evidence="3">SMH2532-1</strain>
    </source>
</reference>
<feature type="transmembrane region" description="Helical" evidence="2">
    <location>
        <begin position="172"/>
        <end position="195"/>
    </location>
</feature>
<evidence type="ECO:0000256" key="2">
    <source>
        <dbReference type="SAM" id="Phobius"/>
    </source>
</evidence>
<name>A0AA39Y0C1_9PEZI</name>
<feature type="transmembrane region" description="Helical" evidence="2">
    <location>
        <begin position="12"/>
        <end position="36"/>
    </location>
</feature>
<gene>
    <name evidence="3" type="ORF">B0T16DRAFT_459767</name>
</gene>
<dbReference type="Proteomes" id="UP001174936">
    <property type="component" value="Unassembled WGS sequence"/>
</dbReference>
<keyword evidence="4" id="KW-1185">Reference proteome</keyword>
<keyword evidence="2" id="KW-1133">Transmembrane helix</keyword>
<protein>
    <recommendedName>
        <fullName evidence="5">Glycoside hydrolase</fullName>
    </recommendedName>
</protein>
<sequence>MGVQIPAGAAAAAGVILTFSLFCLATCLLLIFLVWAQSERTSYVALLAYVLTLSVSASIIQQVHTIVRWEDIKTAQWVNVKENVGNPELNITGASTGLDLVVFYMQYYTYNAESMLILFWASELAWSIFQIRSTRARRLHGSLIAKGVAIILPAVQQVLLRQPIFHKSTAGYMVLADFIMIACFGLGAILLLAILCKYIHARIVLVSWKVPYGQRSGGTNDNSVARLQPANGPQMPPQPKKSIYDRWLLLRFTIGFVALGLFELVVINFQLRAAATNTEANIPPVPDLSAGRAIGDFTLFVPGVTGGPLVFLVFGTTRTFRDHMAQIFLTKRTRSRLEARRQRKRKPSAAASVRPGGVVVNGNNPADVEAAGAIGGMGAVQMHDFTRTKREDAQWSSGARGRQQQESDDDHDELPIMKPLPEIPPDGRRGGHN</sequence>
<evidence type="ECO:0000313" key="4">
    <source>
        <dbReference type="Proteomes" id="UP001174936"/>
    </source>
</evidence>